<dbReference type="InterPro" id="IPR000847">
    <property type="entry name" value="LysR_HTH_N"/>
</dbReference>
<dbReference type="PANTHER" id="PTHR30126">
    <property type="entry name" value="HTH-TYPE TRANSCRIPTIONAL REGULATOR"/>
    <property type="match status" value="1"/>
</dbReference>
<keyword evidence="7" id="KW-1185">Reference proteome</keyword>
<dbReference type="Gene3D" id="3.40.190.10">
    <property type="entry name" value="Periplasmic binding protein-like II"/>
    <property type="match status" value="2"/>
</dbReference>
<dbReference type="Pfam" id="PF00126">
    <property type="entry name" value="HTH_1"/>
    <property type="match status" value="1"/>
</dbReference>
<sequence>MPLPPWIPDLGSLDLLLSVAELGSVGKAAHEHGMSQPAASNRLNRLERRTGLALLTRTTTGTTLTPVGEAFAAWARDVLRPAQVLASNVEALRRSRGARLRVAASLTNAEYLMPRWLLVLRHDHPRLEVSAVVANSHDVCDRVRSGQADIGFVEMPTVPQDLSHRQIDTDELALVAAPTYPAARRSFPLRPADLLTQPTLLREHGSGTRDTFVAALAGALRTGAPKLPYAIELGSTATILATARAGGGIGVISARAASADIQNGSLVRLDVPGLRPIRALNAVWLGAAPSDSAMHLVELAHQLRNAPDTALR</sequence>
<dbReference type="SUPFAM" id="SSF53850">
    <property type="entry name" value="Periplasmic binding protein-like II"/>
    <property type="match status" value="1"/>
</dbReference>
<dbReference type="SUPFAM" id="SSF46785">
    <property type="entry name" value="Winged helix' DNA-binding domain"/>
    <property type="match status" value="1"/>
</dbReference>
<organism evidence="6 7">
    <name type="scientific">Streptomyces doudnae</name>
    <dbReference type="NCBI Taxonomy" id="3075536"/>
    <lineage>
        <taxon>Bacteria</taxon>
        <taxon>Bacillati</taxon>
        <taxon>Actinomycetota</taxon>
        <taxon>Actinomycetes</taxon>
        <taxon>Kitasatosporales</taxon>
        <taxon>Streptomycetaceae</taxon>
        <taxon>Streptomyces</taxon>
    </lineage>
</organism>
<dbReference type="PROSITE" id="PS50931">
    <property type="entry name" value="HTH_LYSR"/>
    <property type="match status" value="1"/>
</dbReference>
<dbReference type="InterPro" id="IPR036390">
    <property type="entry name" value="WH_DNA-bd_sf"/>
</dbReference>
<keyword evidence="2" id="KW-0805">Transcription regulation</keyword>
<evidence type="ECO:0000259" key="5">
    <source>
        <dbReference type="PROSITE" id="PS50931"/>
    </source>
</evidence>
<dbReference type="Gene3D" id="1.10.10.10">
    <property type="entry name" value="Winged helix-like DNA-binding domain superfamily/Winged helix DNA-binding domain"/>
    <property type="match status" value="1"/>
</dbReference>
<gene>
    <name evidence="6" type="ORF">RM877_17000</name>
</gene>
<dbReference type="InterPro" id="IPR036388">
    <property type="entry name" value="WH-like_DNA-bd_sf"/>
</dbReference>
<dbReference type="EMBL" id="JAVRES010000007">
    <property type="protein sequence ID" value="MDT0436381.1"/>
    <property type="molecule type" value="Genomic_DNA"/>
</dbReference>
<comment type="similarity">
    <text evidence="1">Belongs to the LysR transcriptional regulatory family.</text>
</comment>
<dbReference type="Proteomes" id="UP001183535">
    <property type="component" value="Unassembled WGS sequence"/>
</dbReference>
<reference evidence="7" key="1">
    <citation type="submission" date="2023-07" db="EMBL/GenBank/DDBJ databases">
        <title>30 novel species of actinomycetes from the DSMZ collection.</title>
        <authorList>
            <person name="Nouioui I."/>
        </authorList>
    </citation>
    <scope>NUCLEOTIDE SEQUENCE [LARGE SCALE GENOMIC DNA]</scope>
    <source>
        <strain evidence="7">DSM 41981</strain>
    </source>
</reference>
<name>A0ABD5ENW3_9ACTN</name>
<keyword evidence="4" id="KW-0804">Transcription</keyword>
<dbReference type="Pfam" id="PF03466">
    <property type="entry name" value="LysR_substrate"/>
    <property type="match status" value="1"/>
</dbReference>
<dbReference type="InterPro" id="IPR005119">
    <property type="entry name" value="LysR_subst-bd"/>
</dbReference>
<dbReference type="GO" id="GO:0003677">
    <property type="term" value="F:DNA binding"/>
    <property type="evidence" value="ECO:0007669"/>
    <property type="project" value="UniProtKB-KW"/>
</dbReference>
<feature type="domain" description="HTH lysR-type" evidence="5">
    <location>
        <begin position="8"/>
        <end position="65"/>
    </location>
</feature>
<evidence type="ECO:0000256" key="4">
    <source>
        <dbReference type="ARBA" id="ARBA00023163"/>
    </source>
</evidence>
<evidence type="ECO:0000313" key="7">
    <source>
        <dbReference type="Proteomes" id="UP001183535"/>
    </source>
</evidence>
<evidence type="ECO:0000256" key="2">
    <source>
        <dbReference type="ARBA" id="ARBA00023015"/>
    </source>
</evidence>
<dbReference type="PANTHER" id="PTHR30126:SF39">
    <property type="entry name" value="HTH-TYPE TRANSCRIPTIONAL REGULATOR CYSL"/>
    <property type="match status" value="1"/>
</dbReference>
<dbReference type="AlphaFoldDB" id="A0ABD5ENW3"/>
<accession>A0ABD5ENW3</accession>
<evidence type="ECO:0000256" key="1">
    <source>
        <dbReference type="ARBA" id="ARBA00009437"/>
    </source>
</evidence>
<evidence type="ECO:0000256" key="3">
    <source>
        <dbReference type="ARBA" id="ARBA00023125"/>
    </source>
</evidence>
<keyword evidence="3" id="KW-0238">DNA-binding</keyword>
<protein>
    <submittedName>
        <fullName evidence="6">LysR family transcriptional regulator</fullName>
    </submittedName>
</protein>
<evidence type="ECO:0000313" key="6">
    <source>
        <dbReference type="EMBL" id="MDT0436381.1"/>
    </source>
</evidence>
<dbReference type="RefSeq" id="WP_093823681.1">
    <property type="nucleotide sequence ID" value="NZ_JAVRES010000007.1"/>
</dbReference>
<proteinExistence type="inferred from homology"/>
<comment type="caution">
    <text evidence="6">The sequence shown here is derived from an EMBL/GenBank/DDBJ whole genome shotgun (WGS) entry which is preliminary data.</text>
</comment>